<dbReference type="InterPro" id="IPR027417">
    <property type="entry name" value="P-loop_NTPase"/>
</dbReference>
<dbReference type="SMART" id="SM00173">
    <property type="entry name" value="RAS"/>
    <property type="match status" value="1"/>
</dbReference>
<evidence type="ECO:0000256" key="2">
    <source>
        <dbReference type="ARBA" id="ARBA00022741"/>
    </source>
</evidence>
<dbReference type="GO" id="GO:0022412">
    <property type="term" value="P:cellular process involved in reproduction in multicellular organism"/>
    <property type="evidence" value="ECO:0007669"/>
    <property type="project" value="UniProtKB-ARBA"/>
</dbReference>
<dbReference type="InterPro" id="IPR001806">
    <property type="entry name" value="Small_GTPase"/>
</dbReference>
<dbReference type="GO" id="GO:0001667">
    <property type="term" value="P:ameboidal-type cell migration"/>
    <property type="evidence" value="ECO:0007669"/>
    <property type="project" value="UniProtKB-ARBA"/>
</dbReference>
<evidence type="ECO:0000313" key="5">
    <source>
        <dbReference type="EMBL" id="CAG6615312.1"/>
    </source>
</evidence>
<dbReference type="GO" id="GO:0005525">
    <property type="term" value="F:GTP binding"/>
    <property type="evidence" value="ECO:0007669"/>
    <property type="project" value="UniProtKB-KW"/>
</dbReference>
<reference evidence="5" key="1">
    <citation type="submission" date="2021-05" db="EMBL/GenBank/DDBJ databases">
        <authorList>
            <person name="Alioto T."/>
            <person name="Alioto T."/>
            <person name="Gomez Garrido J."/>
        </authorList>
    </citation>
    <scope>NUCLEOTIDE SEQUENCE</scope>
</reference>
<dbReference type="PROSITE" id="PS51420">
    <property type="entry name" value="RHO"/>
    <property type="match status" value="1"/>
</dbReference>
<dbReference type="GO" id="GO:0016020">
    <property type="term" value="C:membrane"/>
    <property type="evidence" value="ECO:0007669"/>
    <property type="project" value="UniProtKB-SubCell"/>
</dbReference>
<dbReference type="GO" id="GO:0003924">
    <property type="term" value="F:GTPase activity"/>
    <property type="evidence" value="ECO:0007669"/>
    <property type="project" value="InterPro"/>
</dbReference>
<dbReference type="EMBL" id="HBUF01032559">
    <property type="protein sequence ID" value="CAG6615312.1"/>
    <property type="molecule type" value="Transcribed_RNA"/>
</dbReference>
<keyword evidence="4" id="KW-0472">Membrane</keyword>
<dbReference type="PROSITE" id="PS51419">
    <property type="entry name" value="RAB"/>
    <property type="match status" value="1"/>
</dbReference>
<dbReference type="Gene3D" id="3.40.50.300">
    <property type="entry name" value="P-loop containing nucleotide triphosphate hydrolases"/>
    <property type="match status" value="1"/>
</dbReference>
<dbReference type="SMART" id="SM00174">
    <property type="entry name" value="RHO"/>
    <property type="match status" value="1"/>
</dbReference>
<dbReference type="AlphaFoldDB" id="A0A8D8M0G1"/>
<protein>
    <submittedName>
        <fullName evidence="5">Ras-related protein Rac1</fullName>
    </submittedName>
</protein>
<dbReference type="SUPFAM" id="SSF52540">
    <property type="entry name" value="P-loop containing nucleoside triphosphate hydrolases"/>
    <property type="match status" value="1"/>
</dbReference>
<evidence type="ECO:0000256" key="3">
    <source>
        <dbReference type="ARBA" id="ARBA00023134"/>
    </source>
</evidence>
<name>A0A8D8M0G1_9HEMI</name>
<dbReference type="PROSITE" id="PS51421">
    <property type="entry name" value="RAS"/>
    <property type="match status" value="1"/>
</dbReference>
<dbReference type="InterPro" id="IPR005225">
    <property type="entry name" value="Small_GTP-bd"/>
</dbReference>
<dbReference type="SMART" id="SM00175">
    <property type="entry name" value="RAB"/>
    <property type="match status" value="1"/>
</dbReference>
<dbReference type="NCBIfam" id="TIGR00231">
    <property type="entry name" value="small_GTP"/>
    <property type="match status" value="1"/>
</dbReference>
<evidence type="ECO:0000256" key="1">
    <source>
        <dbReference type="ARBA" id="ARBA00004370"/>
    </source>
</evidence>
<organism evidence="5">
    <name type="scientific">Cacopsylla melanoneura</name>
    <dbReference type="NCBI Taxonomy" id="428564"/>
    <lineage>
        <taxon>Eukaryota</taxon>
        <taxon>Metazoa</taxon>
        <taxon>Ecdysozoa</taxon>
        <taxon>Arthropoda</taxon>
        <taxon>Hexapoda</taxon>
        <taxon>Insecta</taxon>
        <taxon>Pterygota</taxon>
        <taxon>Neoptera</taxon>
        <taxon>Paraneoptera</taxon>
        <taxon>Hemiptera</taxon>
        <taxon>Sternorrhyncha</taxon>
        <taxon>Psylloidea</taxon>
        <taxon>Psyllidae</taxon>
        <taxon>Psyllinae</taxon>
        <taxon>Cacopsylla</taxon>
    </lineage>
</organism>
<evidence type="ECO:0000256" key="4">
    <source>
        <dbReference type="ARBA" id="ARBA00023136"/>
    </source>
</evidence>
<dbReference type="Pfam" id="PF00071">
    <property type="entry name" value="Ras"/>
    <property type="match status" value="1"/>
</dbReference>
<dbReference type="GO" id="GO:0035006">
    <property type="term" value="P:melanization defense response"/>
    <property type="evidence" value="ECO:0007669"/>
    <property type="project" value="UniProtKB-ARBA"/>
</dbReference>
<dbReference type="InterPro" id="IPR003578">
    <property type="entry name" value="Small_GTPase_Rho"/>
</dbReference>
<dbReference type="FunFam" id="3.40.50.300:FF:002060">
    <property type="entry name" value="Rho family GTPase"/>
    <property type="match status" value="1"/>
</dbReference>
<accession>A0A8D8M0G1</accession>
<dbReference type="GO" id="GO:0007264">
    <property type="term" value="P:small GTPase-mediated signal transduction"/>
    <property type="evidence" value="ECO:0007669"/>
    <property type="project" value="InterPro"/>
</dbReference>
<dbReference type="PRINTS" id="PR00449">
    <property type="entry name" value="RASTRNSFRMNG"/>
</dbReference>
<dbReference type="GO" id="GO:0003006">
    <property type="term" value="P:developmental process involved in reproduction"/>
    <property type="evidence" value="ECO:0007669"/>
    <property type="project" value="UniProtKB-ARBA"/>
</dbReference>
<dbReference type="GO" id="GO:0035099">
    <property type="term" value="P:hemocyte migration"/>
    <property type="evidence" value="ECO:0007669"/>
    <property type="project" value="UniProtKB-ARBA"/>
</dbReference>
<dbReference type="PANTHER" id="PTHR24072">
    <property type="entry name" value="RHO FAMILY GTPASE"/>
    <property type="match status" value="1"/>
</dbReference>
<comment type="subcellular location">
    <subcellularLocation>
        <location evidence="1">Membrane</location>
    </subcellularLocation>
</comment>
<keyword evidence="2" id="KW-0547">Nucleotide-binding</keyword>
<sequence>MGLWDTAGQEEYDRIRPLSYPQSDLILICFSVVDPNSFKNVRNKWYPEVSHFCPDVPFILVGTKIDLREDQEEIDKLLKKKQSPVLYTEGVSMAKEIGAVKYMECSALSQRGLKTIFDEAIRTVLIPIERPKKEWLCTLL</sequence>
<keyword evidence="3" id="KW-0342">GTP-binding</keyword>
<proteinExistence type="predicted"/>